<evidence type="ECO:0000256" key="1">
    <source>
        <dbReference type="ARBA" id="ARBA00000900"/>
    </source>
</evidence>
<evidence type="ECO:0000313" key="7">
    <source>
        <dbReference type="EMBL" id="CAI0543973.1"/>
    </source>
</evidence>
<dbReference type="EMBL" id="CAMGYJ010000009">
    <property type="protein sequence ID" value="CAI0543973.1"/>
    <property type="molecule type" value="Genomic_DNA"/>
</dbReference>
<name>A0AAV0QIE8_9ROSI</name>
<dbReference type="SUPFAM" id="SSF57850">
    <property type="entry name" value="RING/U-box"/>
    <property type="match status" value="1"/>
</dbReference>
<dbReference type="InterPro" id="IPR011989">
    <property type="entry name" value="ARM-like"/>
</dbReference>
<feature type="domain" description="U-box" evidence="6">
    <location>
        <begin position="1"/>
        <end position="62"/>
    </location>
</feature>
<comment type="catalytic activity">
    <reaction evidence="1 5">
        <text>S-ubiquitinyl-[E2 ubiquitin-conjugating enzyme]-L-cysteine + [acceptor protein]-L-lysine = [E2 ubiquitin-conjugating enzyme]-L-cysteine + N(6)-ubiquitinyl-[acceptor protein]-L-lysine.</text>
        <dbReference type="EC" id="2.3.2.27"/>
    </reaction>
</comment>
<keyword evidence="8" id="KW-1185">Reference proteome</keyword>
<dbReference type="AlphaFoldDB" id="A0AAV0QIE8"/>
<dbReference type="Gene3D" id="3.30.40.10">
    <property type="entry name" value="Zinc/RING finger domain, C3HC4 (zinc finger)"/>
    <property type="match status" value="1"/>
</dbReference>
<evidence type="ECO:0000313" key="8">
    <source>
        <dbReference type="Proteomes" id="UP001154282"/>
    </source>
</evidence>
<proteinExistence type="predicted"/>
<comment type="function">
    <text evidence="5">Functions as an E3 ubiquitin ligase.</text>
</comment>
<evidence type="ECO:0000256" key="4">
    <source>
        <dbReference type="ARBA" id="ARBA00022786"/>
    </source>
</evidence>
<dbReference type="GO" id="GO:0016567">
    <property type="term" value="P:protein ubiquitination"/>
    <property type="evidence" value="ECO:0007669"/>
    <property type="project" value="UniProtKB-UniRule"/>
</dbReference>
<dbReference type="EC" id="2.3.2.27" evidence="5"/>
<dbReference type="InterPro" id="IPR016024">
    <property type="entry name" value="ARM-type_fold"/>
</dbReference>
<dbReference type="SMART" id="SM00504">
    <property type="entry name" value="Ubox"/>
    <property type="match status" value="1"/>
</dbReference>
<comment type="pathway">
    <text evidence="2 5">Protein modification; protein ubiquitination.</text>
</comment>
<reference evidence="7" key="1">
    <citation type="submission" date="2022-08" db="EMBL/GenBank/DDBJ databases">
        <authorList>
            <person name="Gutierrez-Valencia J."/>
        </authorList>
    </citation>
    <scope>NUCLEOTIDE SEQUENCE</scope>
</reference>
<dbReference type="PANTHER" id="PTHR22849:SF11">
    <property type="entry name" value="U-BOX DOMAIN-CONTAINING PROTEIN"/>
    <property type="match status" value="1"/>
</dbReference>
<evidence type="ECO:0000256" key="3">
    <source>
        <dbReference type="ARBA" id="ARBA00022679"/>
    </source>
</evidence>
<dbReference type="SUPFAM" id="SSF48371">
    <property type="entry name" value="ARM repeat"/>
    <property type="match status" value="1"/>
</dbReference>
<dbReference type="Pfam" id="PF04564">
    <property type="entry name" value="U-box"/>
    <property type="match status" value="1"/>
</dbReference>
<keyword evidence="4 5" id="KW-0833">Ubl conjugation pathway</keyword>
<evidence type="ECO:0000256" key="2">
    <source>
        <dbReference type="ARBA" id="ARBA00004906"/>
    </source>
</evidence>
<dbReference type="InterPro" id="IPR058678">
    <property type="entry name" value="ARM_PUB"/>
</dbReference>
<dbReference type="Gene3D" id="1.25.10.10">
    <property type="entry name" value="Leucine-rich Repeat Variant"/>
    <property type="match status" value="1"/>
</dbReference>
<comment type="caution">
    <text evidence="7">The sequence shown here is derived from an EMBL/GenBank/DDBJ whole genome shotgun (WGS) entry which is preliminary data.</text>
</comment>
<dbReference type="InterPro" id="IPR045185">
    <property type="entry name" value="PUB22/23/24-like"/>
</dbReference>
<dbReference type="InterPro" id="IPR013083">
    <property type="entry name" value="Znf_RING/FYVE/PHD"/>
</dbReference>
<gene>
    <name evidence="7" type="ORF">LITE_LOCUS43011</name>
</gene>
<evidence type="ECO:0000256" key="5">
    <source>
        <dbReference type="RuleBase" id="RU369093"/>
    </source>
</evidence>
<evidence type="ECO:0000259" key="6">
    <source>
        <dbReference type="PROSITE" id="PS51698"/>
    </source>
</evidence>
<keyword evidence="3 5" id="KW-0808">Transferase</keyword>
<dbReference type="InterPro" id="IPR003613">
    <property type="entry name" value="Ubox_domain"/>
</dbReference>
<dbReference type="GO" id="GO:0061630">
    <property type="term" value="F:ubiquitin protein ligase activity"/>
    <property type="evidence" value="ECO:0007669"/>
    <property type="project" value="UniProtKB-UniRule"/>
</dbReference>
<organism evidence="7 8">
    <name type="scientific">Linum tenue</name>
    <dbReference type="NCBI Taxonomy" id="586396"/>
    <lineage>
        <taxon>Eukaryota</taxon>
        <taxon>Viridiplantae</taxon>
        <taxon>Streptophyta</taxon>
        <taxon>Embryophyta</taxon>
        <taxon>Tracheophyta</taxon>
        <taxon>Spermatophyta</taxon>
        <taxon>Magnoliopsida</taxon>
        <taxon>eudicotyledons</taxon>
        <taxon>Gunneridae</taxon>
        <taxon>Pentapetalae</taxon>
        <taxon>rosids</taxon>
        <taxon>fabids</taxon>
        <taxon>Malpighiales</taxon>
        <taxon>Linaceae</taxon>
        <taxon>Linum</taxon>
    </lineage>
</organism>
<dbReference type="Proteomes" id="UP001154282">
    <property type="component" value="Unassembled WGS sequence"/>
</dbReference>
<dbReference type="Pfam" id="PF25598">
    <property type="entry name" value="ARM_PUB"/>
    <property type="match status" value="1"/>
</dbReference>
<accession>A0AAV0QIE8</accession>
<dbReference type="PROSITE" id="PS51698">
    <property type="entry name" value="U_BOX"/>
    <property type="match status" value="1"/>
</dbReference>
<protein>
    <recommendedName>
        <fullName evidence="5 6">U-box domain-containing protein</fullName>
        <ecNumber evidence="5">2.3.2.27</ecNumber>
    </recommendedName>
    <alternativeName>
        <fullName evidence="5">RING-type E3 ubiquitin transferase PUB</fullName>
    </alternativeName>
</protein>
<dbReference type="PANTHER" id="PTHR22849">
    <property type="entry name" value="WDSAM1 PROTEIN"/>
    <property type="match status" value="1"/>
</dbReference>
<sequence length="400" mass="43579">MTDPVTVATGITYDRHHIHHWLFSRNRDTCPVTNQTLAVKDLTPNLTLRRLIHSWSTTTNYHIAPEYIYNKSHISRLLAAAVAGGTTTTSPTQQLIDSLSRLRSMAAESEPSRIHLQAGSTARFLASVVIANSFLEVGVEADHMRSRAVDESLAILHHIGLADSDLKKLGTEFVDSLVRVITNLKFKRDHHQSRAYATILLRSAFRAADPIQSVNARSEIFAAVVGVLKDRISESATKAALKFLIEVSPWGRNRIKAVEGGTVAALIELLLESDHCSSAARRATELAMRGVEVMCGCAEGRAEVVGHAAGLAVVSKKMLRVSHAATDGAVRIVAAVSRYSATKGVVAEMAEVGVVAKLCLLLQVDVSWKSKEKAREVLRAHSRAWRNSPCIPPHLISSFP</sequence>